<evidence type="ECO:0000313" key="7">
    <source>
        <dbReference type="Proteomes" id="UP000271010"/>
    </source>
</evidence>
<dbReference type="EMBL" id="RJJE01000002">
    <property type="protein sequence ID" value="RNI32628.1"/>
    <property type="molecule type" value="Genomic_DNA"/>
</dbReference>
<name>A0A3M9N6J1_9BACT</name>
<dbReference type="OrthoDB" id="25954at2"/>
<dbReference type="GO" id="GO:0046872">
    <property type="term" value="F:metal ion binding"/>
    <property type="evidence" value="ECO:0007669"/>
    <property type="project" value="UniProtKB-KW"/>
</dbReference>
<sequence length="131" mass="15216">MEQERRTDIATEEDIRTLVDTFYGHVNQDDLLRPIFNEVAHVDWEHHLPNMYAFWSSVLFGSMAYKGQPFPKHLALPIERTHFTRWIALFIQTVEDLFAGPMAEQAKQKATSIANIFQMKMGLWAVPVVKP</sequence>
<keyword evidence="7" id="KW-1185">Reference proteome</keyword>
<dbReference type="GO" id="GO:0020037">
    <property type="term" value="F:heme binding"/>
    <property type="evidence" value="ECO:0007669"/>
    <property type="project" value="InterPro"/>
</dbReference>
<dbReference type="Pfam" id="PF01152">
    <property type="entry name" value="Bac_globin"/>
    <property type="match status" value="1"/>
</dbReference>
<proteinExistence type="predicted"/>
<reference evidence="6 7" key="1">
    <citation type="submission" date="2018-11" db="EMBL/GenBank/DDBJ databases">
        <title>Rufibacter latericius sp. nov., isolated from water in Baiyang Lake.</title>
        <authorList>
            <person name="Yang Y."/>
        </authorList>
    </citation>
    <scope>NUCLEOTIDE SEQUENCE [LARGE SCALE GENOMIC DNA]</scope>
    <source>
        <strain evidence="6 7">MCC P1</strain>
    </source>
</reference>
<dbReference type="AlphaFoldDB" id="A0A3M9N6J1"/>
<keyword evidence="3 5" id="KW-0479">Metal-binding</keyword>
<dbReference type="RefSeq" id="WP_123131927.1">
    <property type="nucleotide sequence ID" value="NZ_RJJE01000002.1"/>
</dbReference>
<evidence type="ECO:0000256" key="5">
    <source>
        <dbReference type="PIRSR" id="PIRSR601486-1"/>
    </source>
</evidence>
<dbReference type="InterPro" id="IPR001486">
    <property type="entry name" value="Hemoglobin_trunc"/>
</dbReference>
<dbReference type="InterPro" id="IPR009050">
    <property type="entry name" value="Globin-like_sf"/>
</dbReference>
<comment type="caution">
    <text evidence="6">The sequence shown here is derived from an EMBL/GenBank/DDBJ whole genome shotgun (WGS) entry which is preliminary data.</text>
</comment>
<feature type="binding site" description="distal binding residue" evidence="5">
    <location>
        <position position="46"/>
    </location>
    <ligand>
        <name>heme</name>
        <dbReference type="ChEBI" id="CHEBI:30413"/>
    </ligand>
    <ligandPart>
        <name>Fe</name>
        <dbReference type="ChEBI" id="CHEBI:18248"/>
    </ligandPart>
</feature>
<dbReference type="GO" id="GO:0019825">
    <property type="term" value="F:oxygen binding"/>
    <property type="evidence" value="ECO:0007669"/>
    <property type="project" value="InterPro"/>
</dbReference>
<keyword evidence="4 5" id="KW-0408">Iron</keyword>
<gene>
    <name evidence="6" type="ORF">EFA69_04745</name>
</gene>
<dbReference type="InterPro" id="IPR012292">
    <property type="entry name" value="Globin/Proto"/>
</dbReference>
<accession>A0A3M9N6J1</accession>
<keyword evidence="2 5" id="KW-0349">Heme</keyword>
<dbReference type="CDD" id="cd08916">
    <property type="entry name" value="TrHb3_P"/>
    <property type="match status" value="1"/>
</dbReference>
<dbReference type="SUPFAM" id="SSF46458">
    <property type="entry name" value="Globin-like"/>
    <property type="match status" value="1"/>
</dbReference>
<evidence type="ECO:0000256" key="2">
    <source>
        <dbReference type="ARBA" id="ARBA00022617"/>
    </source>
</evidence>
<dbReference type="Gene3D" id="1.10.490.10">
    <property type="entry name" value="Globins"/>
    <property type="match status" value="1"/>
</dbReference>
<evidence type="ECO:0000256" key="3">
    <source>
        <dbReference type="ARBA" id="ARBA00022723"/>
    </source>
</evidence>
<evidence type="ECO:0000256" key="1">
    <source>
        <dbReference type="ARBA" id="ARBA00022448"/>
    </source>
</evidence>
<evidence type="ECO:0000313" key="6">
    <source>
        <dbReference type="EMBL" id="RNI32628.1"/>
    </source>
</evidence>
<evidence type="ECO:0000256" key="4">
    <source>
        <dbReference type="ARBA" id="ARBA00023004"/>
    </source>
</evidence>
<protein>
    <submittedName>
        <fullName evidence="6">Group III truncated hemoglobin</fullName>
    </submittedName>
</protein>
<keyword evidence="1" id="KW-0813">Transport</keyword>
<organism evidence="6 7">
    <name type="scientific">Rufibacter immobilis</name>
    <dbReference type="NCBI Taxonomy" id="1348778"/>
    <lineage>
        <taxon>Bacteria</taxon>
        <taxon>Pseudomonadati</taxon>
        <taxon>Bacteroidota</taxon>
        <taxon>Cytophagia</taxon>
        <taxon>Cytophagales</taxon>
        <taxon>Hymenobacteraceae</taxon>
        <taxon>Rufibacter</taxon>
    </lineage>
</organism>
<dbReference type="Proteomes" id="UP000271010">
    <property type="component" value="Unassembled WGS sequence"/>
</dbReference>